<protein>
    <recommendedName>
        <fullName evidence="1">RNB domain-containing protein</fullName>
    </recommendedName>
</protein>
<dbReference type="Proteomes" id="UP000001514">
    <property type="component" value="Unassembled WGS sequence"/>
</dbReference>
<dbReference type="PANTHER" id="PTHR23355:SF42">
    <property type="entry name" value="RIBONUCLEASE II, CHLOROPLASTIC_MITOCHONDRIAL"/>
    <property type="match status" value="1"/>
</dbReference>
<evidence type="ECO:0000259" key="1">
    <source>
        <dbReference type="SMART" id="SM00955"/>
    </source>
</evidence>
<dbReference type="InterPro" id="IPR057324">
    <property type="entry name" value="WH_RNase_II"/>
</dbReference>
<dbReference type="GO" id="GO:0000932">
    <property type="term" value="C:P-body"/>
    <property type="evidence" value="ECO:0000318"/>
    <property type="project" value="GO_Central"/>
</dbReference>
<dbReference type="GO" id="GO:0006402">
    <property type="term" value="P:mRNA catabolic process"/>
    <property type="evidence" value="ECO:0000318"/>
    <property type="project" value="GO_Central"/>
</dbReference>
<evidence type="ECO:0000313" key="2">
    <source>
        <dbReference type="EMBL" id="EFJ28685.1"/>
    </source>
</evidence>
<dbReference type="Gramene" id="EFJ28685">
    <property type="protein sequence ID" value="EFJ28685"/>
    <property type="gene ID" value="SELMODRAFT_147137"/>
</dbReference>
<organism evidence="3">
    <name type="scientific">Selaginella moellendorffii</name>
    <name type="common">Spikemoss</name>
    <dbReference type="NCBI Taxonomy" id="88036"/>
    <lineage>
        <taxon>Eukaryota</taxon>
        <taxon>Viridiplantae</taxon>
        <taxon>Streptophyta</taxon>
        <taxon>Embryophyta</taxon>
        <taxon>Tracheophyta</taxon>
        <taxon>Lycopodiopsida</taxon>
        <taxon>Selaginellales</taxon>
        <taxon>Selaginellaceae</taxon>
        <taxon>Selaginella</taxon>
    </lineage>
</organism>
<dbReference type="InterPro" id="IPR056403">
    <property type="entry name" value="RNase_II_barrel"/>
</dbReference>
<evidence type="ECO:0000313" key="3">
    <source>
        <dbReference type="Proteomes" id="UP000001514"/>
    </source>
</evidence>
<dbReference type="GO" id="GO:0003723">
    <property type="term" value="F:RNA binding"/>
    <property type="evidence" value="ECO:0007669"/>
    <property type="project" value="InterPro"/>
</dbReference>
<dbReference type="SUPFAM" id="SSF50249">
    <property type="entry name" value="Nucleic acid-binding proteins"/>
    <property type="match status" value="1"/>
</dbReference>
<dbReference type="GO" id="GO:0000175">
    <property type="term" value="F:3'-5'-RNA exonuclease activity"/>
    <property type="evidence" value="ECO:0000318"/>
    <property type="project" value="GO_Central"/>
</dbReference>
<accession>D8RH12</accession>
<reference evidence="2 3" key="1">
    <citation type="journal article" date="2011" name="Science">
        <title>The Selaginella genome identifies genetic changes associated with the evolution of vascular plants.</title>
        <authorList>
            <person name="Banks J.A."/>
            <person name="Nishiyama T."/>
            <person name="Hasebe M."/>
            <person name="Bowman J.L."/>
            <person name="Gribskov M."/>
            <person name="dePamphilis C."/>
            <person name="Albert V.A."/>
            <person name="Aono N."/>
            <person name="Aoyama T."/>
            <person name="Ambrose B.A."/>
            <person name="Ashton N.W."/>
            <person name="Axtell M.J."/>
            <person name="Barker E."/>
            <person name="Barker M.S."/>
            <person name="Bennetzen J.L."/>
            <person name="Bonawitz N.D."/>
            <person name="Chapple C."/>
            <person name="Cheng C."/>
            <person name="Correa L.G."/>
            <person name="Dacre M."/>
            <person name="DeBarry J."/>
            <person name="Dreyer I."/>
            <person name="Elias M."/>
            <person name="Engstrom E.M."/>
            <person name="Estelle M."/>
            <person name="Feng L."/>
            <person name="Finet C."/>
            <person name="Floyd S.K."/>
            <person name="Frommer W.B."/>
            <person name="Fujita T."/>
            <person name="Gramzow L."/>
            <person name="Gutensohn M."/>
            <person name="Harholt J."/>
            <person name="Hattori M."/>
            <person name="Heyl A."/>
            <person name="Hirai T."/>
            <person name="Hiwatashi Y."/>
            <person name="Ishikawa M."/>
            <person name="Iwata M."/>
            <person name="Karol K.G."/>
            <person name="Koehler B."/>
            <person name="Kolukisaoglu U."/>
            <person name="Kubo M."/>
            <person name="Kurata T."/>
            <person name="Lalonde S."/>
            <person name="Li K."/>
            <person name="Li Y."/>
            <person name="Litt A."/>
            <person name="Lyons E."/>
            <person name="Manning G."/>
            <person name="Maruyama T."/>
            <person name="Michael T.P."/>
            <person name="Mikami K."/>
            <person name="Miyazaki S."/>
            <person name="Morinaga S."/>
            <person name="Murata T."/>
            <person name="Mueller-Roeber B."/>
            <person name="Nelson D.R."/>
            <person name="Obara M."/>
            <person name="Oguri Y."/>
            <person name="Olmstead R.G."/>
            <person name="Onodera N."/>
            <person name="Petersen B.L."/>
            <person name="Pils B."/>
            <person name="Prigge M."/>
            <person name="Rensing S.A."/>
            <person name="Riano-Pachon D.M."/>
            <person name="Roberts A.W."/>
            <person name="Sato Y."/>
            <person name="Scheller H.V."/>
            <person name="Schulz B."/>
            <person name="Schulz C."/>
            <person name="Shakirov E.V."/>
            <person name="Shibagaki N."/>
            <person name="Shinohara N."/>
            <person name="Shippen D.E."/>
            <person name="Soerensen I."/>
            <person name="Sotooka R."/>
            <person name="Sugimoto N."/>
            <person name="Sugita M."/>
            <person name="Sumikawa N."/>
            <person name="Tanurdzic M."/>
            <person name="Theissen G."/>
            <person name="Ulvskov P."/>
            <person name="Wakazuki S."/>
            <person name="Weng J.K."/>
            <person name="Willats W.W."/>
            <person name="Wipf D."/>
            <person name="Wolf P.G."/>
            <person name="Yang L."/>
            <person name="Zimmer A.D."/>
            <person name="Zhu Q."/>
            <person name="Mitros T."/>
            <person name="Hellsten U."/>
            <person name="Loque D."/>
            <person name="Otillar R."/>
            <person name="Salamov A."/>
            <person name="Schmutz J."/>
            <person name="Shapiro H."/>
            <person name="Lindquist E."/>
            <person name="Lucas S."/>
            <person name="Rokhsar D."/>
            <person name="Grigoriev I.V."/>
        </authorList>
    </citation>
    <scope>NUCLEOTIDE SEQUENCE [LARGE SCALE GENOMIC DNA]</scope>
</reference>
<dbReference type="Pfam" id="PF23161">
    <property type="entry name" value="HTH_RNase_II"/>
    <property type="match status" value="1"/>
</dbReference>
<dbReference type="InterPro" id="IPR012340">
    <property type="entry name" value="NA-bd_OB-fold"/>
</dbReference>
<name>D8RH12_SELML</name>
<gene>
    <name evidence="2" type="ORF">SELMODRAFT_147137</name>
</gene>
<keyword evidence="3" id="KW-1185">Reference proteome</keyword>
<dbReference type="InterPro" id="IPR001900">
    <property type="entry name" value="RNase_II/R"/>
</dbReference>
<dbReference type="OMA" id="CHMKEED"/>
<dbReference type="AlphaFoldDB" id="D8RH12"/>
<dbReference type="InterPro" id="IPR056404">
    <property type="entry name" value="HTH_RNase_II"/>
</dbReference>
<dbReference type="SMART" id="SM00955">
    <property type="entry name" value="RNB"/>
    <property type="match status" value="1"/>
</dbReference>
<dbReference type="eggNOG" id="KOG2102">
    <property type="taxonomic scope" value="Eukaryota"/>
</dbReference>
<dbReference type="PANTHER" id="PTHR23355">
    <property type="entry name" value="RIBONUCLEASE"/>
    <property type="match status" value="1"/>
</dbReference>
<dbReference type="FunCoup" id="D8RH12">
    <property type="interactions" value="789"/>
</dbReference>
<dbReference type="Pfam" id="PF23163">
    <property type="entry name" value="CSD_RNase_II"/>
    <property type="match status" value="1"/>
</dbReference>
<dbReference type="InterPro" id="IPR050180">
    <property type="entry name" value="RNR_Ribonuclease"/>
</dbReference>
<feature type="domain" description="RNB" evidence="1">
    <location>
        <begin position="277"/>
        <end position="549"/>
    </location>
</feature>
<dbReference type="HOGENOM" id="CLU_015903_0_0_1"/>
<dbReference type="STRING" id="88036.D8RH12"/>
<dbReference type="Pfam" id="PF25255">
    <property type="entry name" value="WHD_RNase_II"/>
    <property type="match status" value="1"/>
</dbReference>
<dbReference type="EMBL" id="GL377579">
    <property type="protein sequence ID" value="EFJ28685.1"/>
    <property type="molecule type" value="Genomic_DNA"/>
</dbReference>
<dbReference type="InParanoid" id="D8RH12"/>
<dbReference type="Pfam" id="PF00773">
    <property type="entry name" value="RNB"/>
    <property type="match status" value="2"/>
</dbReference>
<sequence>MLVELVKDGKLVCAVVDRPEGKKNWIAIDQYGNSHSVKPGKVRYVVPDVETFKPEDIVEFLKQTEAIQDLSLIEIAWHELVESEEKSISSKKLAKVLFGDVSHVEYYATHCMLSSKQVFFRRKQKGPVVFYEPRSSAEVQELQHQYNVEETARMELVNFINMVKSALAQSHDSKPSPTSWSSEKFALARVEALQEFALDAFADETQKNLAKEVLEALGQQKSPESALDVLIGIGILPFHVNVELLKSKIPTAFSDEHIAAAKLLEEEPCLDQNKDSRVDLTAMKVYTIDSDSTEEIDDGLSATELPDGRVKIWIHIADPTRWVEPEHIIEREAKHRGTTVYLPEKTIPMFPMNLATGPMSLRQNTECCAVSVSVILDKDGSIAESSVCSSVIKPSMRLSYDSATELIMYQLDEERELNLLAKAARLRYEWRLSQQGAVDLSTRQIEVKVTNPDSFEPEIKLQVIDMTSPSGQLVSEMMILCGEAIAAYGNEKILALPYRGQSDMAVEMNCTKPLQHSSLGLPGYVQFTSPIRRYSDLLAHYQVKAALRKKSPPLSSSQLEAAIMLANLKTKEARKLGNASSRYWLIEYLRRRPRDELYEASVVRVKDGQVVVSIKEVGLHTSVSTNVKLEAGDAVRVIVAAANPRKDILDVELVEVLNTEDALDNVVAA</sequence>
<proteinExistence type="predicted"/>
<dbReference type="KEGG" id="smo:SELMODRAFT_147137"/>